<reference evidence="1 2" key="1">
    <citation type="submission" date="2020-02" db="EMBL/GenBank/DDBJ databases">
        <title>Draft genome sequence of Haematococcus lacustris strain NIES-144.</title>
        <authorList>
            <person name="Morimoto D."/>
            <person name="Nakagawa S."/>
            <person name="Yoshida T."/>
            <person name="Sawayama S."/>
        </authorList>
    </citation>
    <scope>NUCLEOTIDE SEQUENCE [LARGE SCALE GENOMIC DNA]</scope>
    <source>
        <strain evidence="1 2">NIES-144</strain>
    </source>
</reference>
<protein>
    <submittedName>
        <fullName evidence="1">Uncharacterized protein</fullName>
    </submittedName>
</protein>
<gene>
    <name evidence="1" type="ORF">HaLaN_06839</name>
</gene>
<keyword evidence="2" id="KW-1185">Reference proteome</keyword>
<evidence type="ECO:0000313" key="2">
    <source>
        <dbReference type="Proteomes" id="UP000485058"/>
    </source>
</evidence>
<dbReference type="AlphaFoldDB" id="A0A699YWY3"/>
<dbReference type="Proteomes" id="UP000485058">
    <property type="component" value="Unassembled WGS sequence"/>
</dbReference>
<evidence type="ECO:0000313" key="1">
    <source>
        <dbReference type="EMBL" id="GFH11354.1"/>
    </source>
</evidence>
<name>A0A699YWY3_HAELA</name>
<dbReference type="EMBL" id="BLLF01000395">
    <property type="protein sequence ID" value="GFH11354.1"/>
    <property type="molecule type" value="Genomic_DNA"/>
</dbReference>
<sequence>MSALQGVQRIGESRWRPLELCWWPDLPELLAKGKEYPELGYKRRRRGASGHELSPENTRFKPGAVSLSHAGDHTIAFTAPHFHPAPHHCSTHTTHTTTLTAPHPVGLSPTHQSLMEGPTNPTAPAHRQRLLELPAVLLSTITSLVVEFGYGNELSLTCRAFSLTNLLHAPAFRVQLARPHCDHLLTYRVVTALQARTKQLSVVFEQLPPLDDEPFDTPSEQYMAKLTYALSTLAPMPCAAVQRCELVSGDRYDERFCPLPRSLDCTPQLAQPLLDSFPSLTALTLHRYAVACGDLVSLLSHPQLALQLQQLDLPYTTIWQPHRAGEPGELQVLTLSDQHDLQGVLQLLPGLPRLHTLQLPLATLRQQQELDALLAATQLTSLQLGHVAELHSSRSEAPCSWQRLELLSAGLASAAYLPLHSLTHTLLQGSLYTPPEASCALVAAAVHNLTQACKAPVEVGRLEVPLKGSLGLREMMAVLGPMGKCLITTVSIRPPRHSVLSAEDVPLLAPLCQKCEYLQVNGGSLIPSLHFWQQLVQLMPTVKCVNLLNLEGSATAAMAQSLRLMAGQAWARTLLIRVYPQPPVSSCCHALNREFNDPRRPAKFMVSFYNQERRLY</sequence>
<accession>A0A699YWY3</accession>
<comment type="caution">
    <text evidence="1">The sequence shown here is derived from an EMBL/GenBank/DDBJ whole genome shotgun (WGS) entry which is preliminary data.</text>
</comment>
<organism evidence="1 2">
    <name type="scientific">Haematococcus lacustris</name>
    <name type="common">Green alga</name>
    <name type="synonym">Haematococcus pluvialis</name>
    <dbReference type="NCBI Taxonomy" id="44745"/>
    <lineage>
        <taxon>Eukaryota</taxon>
        <taxon>Viridiplantae</taxon>
        <taxon>Chlorophyta</taxon>
        <taxon>core chlorophytes</taxon>
        <taxon>Chlorophyceae</taxon>
        <taxon>CS clade</taxon>
        <taxon>Chlamydomonadales</taxon>
        <taxon>Haematococcaceae</taxon>
        <taxon>Haematococcus</taxon>
    </lineage>
</organism>
<proteinExistence type="predicted"/>